<evidence type="ECO:0000256" key="6">
    <source>
        <dbReference type="SAM" id="MobiDB-lite"/>
    </source>
</evidence>
<evidence type="ECO:0000256" key="4">
    <source>
        <dbReference type="ARBA" id="ARBA00022833"/>
    </source>
</evidence>
<keyword evidence="4" id="KW-0862">Zinc</keyword>
<proteinExistence type="predicted"/>
<dbReference type="EMBL" id="OV121137">
    <property type="protein sequence ID" value="CAH0559358.1"/>
    <property type="molecule type" value="Genomic_DNA"/>
</dbReference>
<dbReference type="Proteomes" id="UP001154078">
    <property type="component" value="Chromosome 6"/>
</dbReference>
<protein>
    <recommendedName>
        <fullName evidence="9">Transposase</fullName>
    </recommendedName>
</protein>
<gene>
    <name evidence="7" type="ORF">MELIAE_LOCUS9460</name>
</gene>
<keyword evidence="2" id="KW-0479">Metal-binding</keyword>
<evidence type="ECO:0000313" key="8">
    <source>
        <dbReference type="Proteomes" id="UP001154078"/>
    </source>
</evidence>
<organism evidence="7 8">
    <name type="scientific">Brassicogethes aeneus</name>
    <name type="common">Rape pollen beetle</name>
    <name type="synonym">Meligethes aeneus</name>
    <dbReference type="NCBI Taxonomy" id="1431903"/>
    <lineage>
        <taxon>Eukaryota</taxon>
        <taxon>Metazoa</taxon>
        <taxon>Ecdysozoa</taxon>
        <taxon>Arthropoda</taxon>
        <taxon>Hexapoda</taxon>
        <taxon>Insecta</taxon>
        <taxon>Pterygota</taxon>
        <taxon>Neoptera</taxon>
        <taxon>Endopterygota</taxon>
        <taxon>Coleoptera</taxon>
        <taxon>Polyphaga</taxon>
        <taxon>Cucujiformia</taxon>
        <taxon>Nitidulidae</taxon>
        <taxon>Meligethinae</taxon>
        <taxon>Brassicogethes</taxon>
    </lineage>
</organism>
<dbReference type="InterPro" id="IPR052035">
    <property type="entry name" value="ZnF_BED_domain_contain"/>
</dbReference>
<evidence type="ECO:0000256" key="5">
    <source>
        <dbReference type="ARBA" id="ARBA00023242"/>
    </source>
</evidence>
<dbReference type="GO" id="GO:0005634">
    <property type="term" value="C:nucleus"/>
    <property type="evidence" value="ECO:0007669"/>
    <property type="project" value="UniProtKB-SubCell"/>
</dbReference>
<name>A0A9P0FJL8_BRAAE</name>
<sequence>MNSLRKIRGKTLSEQLPGPSTAKDSDNETFDSDDSIKDKDYVIDDSEKDRYRHDSSSDVCESDDIVKVTSKSSAKKRKTVSQSMNKPSKKTTSCFFGVKKSKEVIASTPKKYLDYFKYELKEGAKTGVCLICEKNKKDTSIKMKSGNTKGLKYHLSKNHPTEFSMFFGKDNKKSSKQQKTIAEIFSFESEKASSKRTPTPNTPQYFEKYVKWISIKYLPFNFFDDESTREFFKDVHAENEPPRRTIMRRYVMEIFSKKQQKVLKVLQENTSNISFTIDGWSSISGKSFYGITSHFVDKDWTMQSLVLDFVPSHGEHTGMDIANIFYTSMEKYDLLNKIQGITVDNASVNTKFLEKFQEIMEKNGKTFNAENQHFRCFAHILNLGVQDILKLLKQDEEKDEEMDDDTDQFYVEEEKTYENMPPITRLRTLFKKIKYSEQLQNKLKVCCEASNIAYLTVTLDISTRWNSTYEMILLGIKMKTAIDAFCENNQKFKCFKLNQTEWEMLGLVQKYLRCFKYLSNTLSGDSYPTLPLVIIGFNMLIDRIENLMIELEQKTERSPSDGIFIEAFRAGRDKMLKHYYKANWVYCASLLIDPRHKLETFAMTFWGAEMKNKSYQKFEAIYCEKYAPTRPIPPIQETEEQSGSDEDMDIEFLFKKATPQSETEEFWKQELNAYFYSERASKGEILLEWWKRNEVKNANVTESFVSMRKMFKKLFELPDLLNQTKDYVTVTL</sequence>
<dbReference type="GO" id="GO:0008270">
    <property type="term" value="F:zinc ion binding"/>
    <property type="evidence" value="ECO:0007669"/>
    <property type="project" value="UniProtKB-KW"/>
</dbReference>
<keyword evidence="5" id="KW-0539">Nucleus</keyword>
<dbReference type="InterPro" id="IPR012337">
    <property type="entry name" value="RNaseH-like_sf"/>
</dbReference>
<feature type="region of interest" description="Disordered" evidence="6">
    <location>
        <begin position="1"/>
        <end position="36"/>
    </location>
</feature>
<keyword evidence="8" id="KW-1185">Reference proteome</keyword>
<reference evidence="7" key="1">
    <citation type="submission" date="2021-12" db="EMBL/GenBank/DDBJ databases">
        <authorList>
            <person name="King R."/>
        </authorList>
    </citation>
    <scope>NUCLEOTIDE SEQUENCE</scope>
</reference>
<dbReference type="PANTHER" id="PTHR46481:SF10">
    <property type="entry name" value="ZINC FINGER BED DOMAIN-CONTAINING PROTEIN 39"/>
    <property type="match status" value="1"/>
</dbReference>
<evidence type="ECO:0008006" key="9">
    <source>
        <dbReference type="Google" id="ProtNLM"/>
    </source>
</evidence>
<dbReference type="OrthoDB" id="6770822at2759"/>
<evidence type="ECO:0000313" key="7">
    <source>
        <dbReference type="EMBL" id="CAH0559358.1"/>
    </source>
</evidence>
<comment type="subcellular location">
    <subcellularLocation>
        <location evidence="1">Nucleus</location>
    </subcellularLocation>
</comment>
<accession>A0A9P0FJL8</accession>
<keyword evidence="3" id="KW-0863">Zinc-finger</keyword>
<dbReference type="AlphaFoldDB" id="A0A9P0FJL8"/>
<evidence type="ECO:0000256" key="3">
    <source>
        <dbReference type="ARBA" id="ARBA00022771"/>
    </source>
</evidence>
<evidence type="ECO:0000256" key="1">
    <source>
        <dbReference type="ARBA" id="ARBA00004123"/>
    </source>
</evidence>
<dbReference type="PANTHER" id="PTHR46481">
    <property type="entry name" value="ZINC FINGER BED DOMAIN-CONTAINING PROTEIN 4"/>
    <property type="match status" value="1"/>
</dbReference>
<dbReference type="SUPFAM" id="SSF53098">
    <property type="entry name" value="Ribonuclease H-like"/>
    <property type="match status" value="1"/>
</dbReference>
<evidence type="ECO:0000256" key="2">
    <source>
        <dbReference type="ARBA" id="ARBA00022723"/>
    </source>
</evidence>